<dbReference type="OrthoDB" id="5648484at2"/>
<gene>
    <name evidence="1" type="ORF">Ljor_2175</name>
</gene>
<name>A0A0W0VDB8_9GAMM</name>
<keyword evidence="2" id="KW-1185">Reference proteome</keyword>
<sequence>MKLNLQSLEAICGDSKQVVVYGFNVFQYHELCQAINESSDIKAFNSDTYEYKNSFSDKRQKYQMNRHFKELINDLVLENYKRIQKGEAIVPLIFVVGLNNKN</sequence>
<protein>
    <submittedName>
        <fullName evidence="1">Uncharacterized protein</fullName>
    </submittedName>
</protein>
<dbReference type="RefSeq" id="WP_058471586.1">
    <property type="nucleotide sequence ID" value="NZ_CAAAIC010000001.1"/>
</dbReference>
<dbReference type="AlphaFoldDB" id="A0A0W0VDB8"/>
<dbReference type="Proteomes" id="UP000055035">
    <property type="component" value="Unassembled WGS sequence"/>
</dbReference>
<comment type="caution">
    <text evidence="1">The sequence shown here is derived from an EMBL/GenBank/DDBJ whole genome shotgun (WGS) entry which is preliminary data.</text>
</comment>
<evidence type="ECO:0000313" key="2">
    <source>
        <dbReference type="Proteomes" id="UP000055035"/>
    </source>
</evidence>
<dbReference type="PATRIC" id="fig|456.5.peg.2332"/>
<evidence type="ECO:0000313" key="1">
    <source>
        <dbReference type="EMBL" id="KTD17869.1"/>
    </source>
</evidence>
<reference evidence="1 2" key="1">
    <citation type="submission" date="2015-11" db="EMBL/GenBank/DDBJ databases">
        <title>Genomic analysis of 38 Legionella species identifies large and diverse effector repertoires.</title>
        <authorList>
            <person name="Burstein D."/>
            <person name="Amaro F."/>
            <person name="Zusman T."/>
            <person name="Lifshitz Z."/>
            <person name="Cohen O."/>
            <person name="Gilbert J.A."/>
            <person name="Pupko T."/>
            <person name="Shuman H.A."/>
            <person name="Segal G."/>
        </authorList>
    </citation>
    <scope>NUCLEOTIDE SEQUENCE [LARGE SCALE GENOMIC DNA]</scope>
    <source>
        <strain evidence="1 2">BL-540</strain>
    </source>
</reference>
<accession>A0A0W0VDB8</accession>
<proteinExistence type="predicted"/>
<organism evidence="1 2">
    <name type="scientific">Legionella jordanis</name>
    <dbReference type="NCBI Taxonomy" id="456"/>
    <lineage>
        <taxon>Bacteria</taxon>
        <taxon>Pseudomonadati</taxon>
        <taxon>Pseudomonadota</taxon>
        <taxon>Gammaproteobacteria</taxon>
        <taxon>Legionellales</taxon>
        <taxon>Legionellaceae</taxon>
        <taxon>Legionella</taxon>
    </lineage>
</organism>
<dbReference type="EMBL" id="LNYJ01000011">
    <property type="protein sequence ID" value="KTD17869.1"/>
    <property type="molecule type" value="Genomic_DNA"/>
</dbReference>